<evidence type="ECO:0000313" key="1">
    <source>
        <dbReference type="EMBL" id="OJT06280.1"/>
    </source>
</evidence>
<organism evidence="1 2">
    <name type="scientific">Trametes pubescens</name>
    <name type="common">White-rot fungus</name>
    <dbReference type="NCBI Taxonomy" id="154538"/>
    <lineage>
        <taxon>Eukaryota</taxon>
        <taxon>Fungi</taxon>
        <taxon>Dikarya</taxon>
        <taxon>Basidiomycota</taxon>
        <taxon>Agaricomycotina</taxon>
        <taxon>Agaricomycetes</taxon>
        <taxon>Polyporales</taxon>
        <taxon>Polyporaceae</taxon>
        <taxon>Trametes</taxon>
    </lineage>
</organism>
<gene>
    <name evidence="1" type="ORF">TRAPUB_2860</name>
</gene>
<dbReference type="OMA" id="KMVWATL"/>
<dbReference type="AlphaFoldDB" id="A0A1M2VFC7"/>
<protein>
    <recommendedName>
        <fullName evidence="3">F-box domain-containing protein</fullName>
    </recommendedName>
</protein>
<keyword evidence="2" id="KW-1185">Reference proteome</keyword>
<dbReference type="STRING" id="154538.A0A1M2VFC7"/>
<evidence type="ECO:0008006" key="3">
    <source>
        <dbReference type="Google" id="ProtNLM"/>
    </source>
</evidence>
<dbReference type="SUPFAM" id="SSF52047">
    <property type="entry name" value="RNI-like"/>
    <property type="match status" value="1"/>
</dbReference>
<sequence length="466" mass="51926">MVHNGDLQNFLDEITPSQWLRFQSYAKRVRALEKNALRSSVESVDKMVWATLGSRLNGQPLLPNLRTYVSDFAEDYLAPLVLLSPSLLDLELWFPFADMVDDDPVFAQSLPLARGMLLQSLTPHLRKLFRFYIHGGLEGTPARFLSSFLTPLDRLQSLDLLHSKAIADFATLQAISKLTGLRDLGIRLSLAGTNPTRLPQLGGAYSELRRLHVRGDIHDLRRVFQACDCARLDDLILTVHRLEGLQEGLASICDRLPRSLRKAGVTVLGHDHAPEPSIPAIHMLQPFLVFHDLCTVIMAIDYHDPGMDDCVARAFASAWPQLTHFELVYLDGYNLDPAPGQLTVTGLIEFVQRCPELCVFRVPFLDIRGPLPSLHSLPSEGLKSLHSLNFVKLIGGREANLLELAVVLDILFPSAGRLHSVTVEKDIKGIVVLVGNETHQAARVTMMLLGAMWARRQGEEKQLVGE</sequence>
<dbReference type="Gene3D" id="3.80.10.10">
    <property type="entry name" value="Ribonuclease Inhibitor"/>
    <property type="match status" value="1"/>
</dbReference>
<accession>A0A1M2VFC7</accession>
<dbReference type="Proteomes" id="UP000184267">
    <property type="component" value="Unassembled WGS sequence"/>
</dbReference>
<name>A0A1M2VFC7_TRAPU</name>
<reference evidence="1 2" key="1">
    <citation type="submission" date="2016-10" db="EMBL/GenBank/DDBJ databases">
        <title>Genome sequence of the basidiomycete white-rot fungus Trametes pubescens.</title>
        <authorList>
            <person name="Makela M.R."/>
            <person name="Granchi Z."/>
            <person name="Peng M."/>
            <person name="De Vries R.P."/>
            <person name="Grigoriev I."/>
            <person name="Riley R."/>
            <person name="Hilden K."/>
        </authorList>
    </citation>
    <scope>NUCLEOTIDE SEQUENCE [LARGE SCALE GENOMIC DNA]</scope>
    <source>
        <strain evidence="1 2">FBCC735</strain>
    </source>
</reference>
<dbReference type="OrthoDB" id="2801180at2759"/>
<dbReference type="EMBL" id="MNAD01001330">
    <property type="protein sequence ID" value="OJT06280.1"/>
    <property type="molecule type" value="Genomic_DNA"/>
</dbReference>
<proteinExistence type="predicted"/>
<evidence type="ECO:0000313" key="2">
    <source>
        <dbReference type="Proteomes" id="UP000184267"/>
    </source>
</evidence>
<comment type="caution">
    <text evidence="1">The sequence shown here is derived from an EMBL/GenBank/DDBJ whole genome shotgun (WGS) entry which is preliminary data.</text>
</comment>
<dbReference type="InterPro" id="IPR032675">
    <property type="entry name" value="LRR_dom_sf"/>
</dbReference>